<gene>
    <name evidence="1" type="ORF">FA95DRAFT_1340472</name>
</gene>
<keyword evidence="2" id="KW-1185">Reference proteome</keyword>
<sequence length="240" mass="27470">MRTLAGHRAQWNTACSGLKRRRSEAKRAWWRRQVLWSSRMSHTRDPALTQAHRVVHTHSSTCSLAHPRHPPTRHHMHPQFLSVCPCSHAATSNPTQLYLIAIPLPRRPAQSLLCRAIVYADGALAREHRPLGARVSWNRHAHGTDWLYLPAKNRYRAGTRRNCIDRVSHVYRSSSCQVLTDFSRRSGPHSAPLRHWLPRHTGACSTTSRSYRGVKAYSESHRVVPRSHRGALDSIIRCHL</sequence>
<evidence type="ECO:0000313" key="2">
    <source>
        <dbReference type="Proteomes" id="UP000814033"/>
    </source>
</evidence>
<name>A0ACB8RSG0_9AGAM</name>
<protein>
    <submittedName>
        <fullName evidence="1">Uncharacterized protein</fullName>
    </submittedName>
</protein>
<reference evidence="1" key="2">
    <citation type="journal article" date="2022" name="New Phytol.">
        <title>Evolutionary transition to the ectomycorrhizal habit in the genomes of a hyperdiverse lineage of mushroom-forming fungi.</title>
        <authorList>
            <person name="Looney B."/>
            <person name="Miyauchi S."/>
            <person name="Morin E."/>
            <person name="Drula E."/>
            <person name="Courty P.E."/>
            <person name="Kohler A."/>
            <person name="Kuo A."/>
            <person name="LaButti K."/>
            <person name="Pangilinan J."/>
            <person name="Lipzen A."/>
            <person name="Riley R."/>
            <person name="Andreopoulos W."/>
            <person name="He G."/>
            <person name="Johnson J."/>
            <person name="Nolan M."/>
            <person name="Tritt A."/>
            <person name="Barry K.W."/>
            <person name="Grigoriev I.V."/>
            <person name="Nagy L.G."/>
            <person name="Hibbett D."/>
            <person name="Henrissat B."/>
            <person name="Matheny P.B."/>
            <person name="Labbe J."/>
            <person name="Martin F.M."/>
        </authorList>
    </citation>
    <scope>NUCLEOTIDE SEQUENCE</scope>
    <source>
        <strain evidence="1">FP105234-sp</strain>
    </source>
</reference>
<evidence type="ECO:0000313" key="1">
    <source>
        <dbReference type="EMBL" id="KAI0046762.1"/>
    </source>
</evidence>
<comment type="caution">
    <text evidence="1">The sequence shown here is derived from an EMBL/GenBank/DDBJ whole genome shotgun (WGS) entry which is preliminary data.</text>
</comment>
<dbReference type="Proteomes" id="UP000814033">
    <property type="component" value="Unassembled WGS sequence"/>
</dbReference>
<reference evidence="1" key="1">
    <citation type="submission" date="2021-02" db="EMBL/GenBank/DDBJ databases">
        <authorList>
            <consortium name="DOE Joint Genome Institute"/>
            <person name="Ahrendt S."/>
            <person name="Looney B.P."/>
            <person name="Miyauchi S."/>
            <person name="Morin E."/>
            <person name="Drula E."/>
            <person name="Courty P.E."/>
            <person name="Chicoki N."/>
            <person name="Fauchery L."/>
            <person name="Kohler A."/>
            <person name="Kuo A."/>
            <person name="Labutti K."/>
            <person name="Pangilinan J."/>
            <person name="Lipzen A."/>
            <person name="Riley R."/>
            <person name="Andreopoulos W."/>
            <person name="He G."/>
            <person name="Johnson J."/>
            <person name="Barry K.W."/>
            <person name="Grigoriev I.V."/>
            <person name="Nagy L."/>
            <person name="Hibbett D."/>
            <person name="Henrissat B."/>
            <person name="Matheny P.B."/>
            <person name="Labbe J."/>
            <person name="Martin F."/>
        </authorList>
    </citation>
    <scope>NUCLEOTIDE SEQUENCE</scope>
    <source>
        <strain evidence="1">FP105234-sp</strain>
    </source>
</reference>
<organism evidence="1 2">
    <name type="scientific">Auriscalpium vulgare</name>
    <dbReference type="NCBI Taxonomy" id="40419"/>
    <lineage>
        <taxon>Eukaryota</taxon>
        <taxon>Fungi</taxon>
        <taxon>Dikarya</taxon>
        <taxon>Basidiomycota</taxon>
        <taxon>Agaricomycotina</taxon>
        <taxon>Agaricomycetes</taxon>
        <taxon>Russulales</taxon>
        <taxon>Auriscalpiaceae</taxon>
        <taxon>Auriscalpium</taxon>
    </lineage>
</organism>
<accession>A0ACB8RSG0</accession>
<proteinExistence type="predicted"/>
<dbReference type="EMBL" id="MU275918">
    <property type="protein sequence ID" value="KAI0046762.1"/>
    <property type="molecule type" value="Genomic_DNA"/>
</dbReference>